<sequence length="693" mass="78828">MKDVVTHCLASGPLMFQTKYLTPSTSIDNVHTFAVITPDEILAKPSQLTVFKSWDKHIPFQAWDGLVGALIPQYCQFITSPNVTEIPEPLLSPQQNVILREDGRWGPDDPFRCPQLYQRVYCHHACVLKPVEDQSDPLSILWWTPKVSELETDFAVNHMFTIPDHRLARFQQCLTDLLGRFDKEKASLLSDSNEQWVNILVNQLQIWYNRLSNLTSTAPNVIFLVTEFQRRYLDLRAYVDYMLLVKQKLSSLHPSAKSKFPSPHSFLGAITYDVQVAEDFATTGVPVWLIRDLSEFSSKVRIKALVSLRNMGSSLPVQPFPGVSRSIFVGPSGSLQKYNAIYRYSREHFSSPEPATDFVLPPPPPQPSTHIAGRAHLTKKPRISIVKTDLLKFTPGDHPFWPPMLPAWSSALKSVNTTTNRVVDIWVPGDNGYRFPDPHIFIPPEQGAPSRVCSYFITWHNFGDVICLSQSSSHFKRLSSPQWRELLLLAFKERMTFKENSGAAQRSEDMTKLLRDWATSSKVQFSVQRRITAEFYSETLTLDSLPSTKLARSELYRLCELNFRSDLRALDEYMHQASSSSRRPKPRDELLASCFPEWIMGLEGGDFITISDTDGFRGLAAPTIEERRVYVLQLAKLMSTWCGVPTSISGPATTKSSSIDVESLERDCATFFAQSFFDRFARAPIVPRYLERR</sequence>
<dbReference type="Proteomes" id="UP000807025">
    <property type="component" value="Unassembled WGS sequence"/>
</dbReference>
<dbReference type="OrthoDB" id="2634326at2759"/>
<keyword evidence="2" id="KW-1185">Reference proteome</keyword>
<comment type="caution">
    <text evidence="1">The sequence shown here is derived from an EMBL/GenBank/DDBJ whole genome shotgun (WGS) entry which is preliminary data.</text>
</comment>
<dbReference type="AlphaFoldDB" id="A0A9P5ZFP8"/>
<organism evidence="1 2">
    <name type="scientific">Pleurotus eryngii</name>
    <name type="common">Boletus of the steppes</name>
    <dbReference type="NCBI Taxonomy" id="5323"/>
    <lineage>
        <taxon>Eukaryota</taxon>
        <taxon>Fungi</taxon>
        <taxon>Dikarya</taxon>
        <taxon>Basidiomycota</taxon>
        <taxon>Agaricomycotina</taxon>
        <taxon>Agaricomycetes</taxon>
        <taxon>Agaricomycetidae</taxon>
        <taxon>Agaricales</taxon>
        <taxon>Pleurotineae</taxon>
        <taxon>Pleurotaceae</taxon>
        <taxon>Pleurotus</taxon>
    </lineage>
</organism>
<proteinExistence type="predicted"/>
<protein>
    <submittedName>
        <fullName evidence="1">Uncharacterized protein</fullName>
    </submittedName>
</protein>
<dbReference type="EMBL" id="MU154873">
    <property type="protein sequence ID" value="KAF9486874.1"/>
    <property type="molecule type" value="Genomic_DNA"/>
</dbReference>
<evidence type="ECO:0000313" key="2">
    <source>
        <dbReference type="Proteomes" id="UP000807025"/>
    </source>
</evidence>
<gene>
    <name evidence="1" type="ORF">BDN71DRAFT_1514530</name>
</gene>
<accession>A0A9P5ZFP8</accession>
<evidence type="ECO:0000313" key="1">
    <source>
        <dbReference type="EMBL" id="KAF9486874.1"/>
    </source>
</evidence>
<name>A0A9P5ZFP8_PLEER</name>
<reference evidence="1" key="1">
    <citation type="submission" date="2020-11" db="EMBL/GenBank/DDBJ databases">
        <authorList>
            <consortium name="DOE Joint Genome Institute"/>
            <person name="Ahrendt S."/>
            <person name="Riley R."/>
            <person name="Andreopoulos W."/>
            <person name="Labutti K."/>
            <person name="Pangilinan J."/>
            <person name="Ruiz-Duenas F.J."/>
            <person name="Barrasa J.M."/>
            <person name="Sanchez-Garcia M."/>
            <person name="Camarero S."/>
            <person name="Miyauchi S."/>
            <person name="Serrano A."/>
            <person name="Linde D."/>
            <person name="Babiker R."/>
            <person name="Drula E."/>
            <person name="Ayuso-Fernandez I."/>
            <person name="Pacheco R."/>
            <person name="Padilla G."/>
            <person name="Ferreira P."/>
            <person name="Barriuso J."/>
            <person name="Kellner H."/>
            <person name="Castanera R."/>
            <person name="Alfaro M."/>
            <person name="Ramirez L."/>
            <person name="Pisabarro A.G."/>
            <person name="Kuo A."/>
            <person name="Tritt A."/>
            <person name="Lipzen A."/>
            <person name="He G."/>
            <person name="Yan M."/>
            <person name="Ng V."/>
            <person name="Cullen D."/>
            <person name="Martin F."/>
            <person name="Rosso M.-N."/>
            <person name="Henrissat B."/>
            <person name="Hibbett D."/>
            <person name="Martinez A.T."/>
            <person name="Grigoriev I.V."/>
        </authorList>
    </citation>
    <scope>NUCLEOTIDE SEQUENCE</scope>
    <source>
        <strain evidence="1">ATCC 90797</strain>
    </source>
</reference>